<dbReference type="SUPFAM" id="SSF56784">
    <property type="entry name" value="HAD-like"/>
    <property type="match status" value="1"/>
</dbReference>
<dbReference type="GO" id="GO:0005829">
    <property type="term" value="C:cytosol"/>
    <property type="evidence" value="ECO:0007669"/>
    <property type="project" value="TreeGrafter"/>
</dbReference>
<reference evidence="1" key="1">
    <citation type="submission" date="2017-11" db="EMBL/GenBank/DDBJ databases">
        <title>Three new genomes from thermophilic consortium.</title>
        <authorList>
            <person name="Quaggio R."/>
            <person name="Amgarten D."/>
            <person name="Setubal J.C."/>
        </authorList>
    </citation>
    <scope>NUCLEOTIDE SEQUENCE</scope>
    <source>
        <strain evidence="1">ZCTH01-B2</strain>
    </source>
</reference>
<accession>A0A953IDD8</accession>
<dbReference type="NCBIfam" id="TIGR01484">
    <property type="entry name" value="HAD-SF-IIB"/>
    <property type="match status" value="1"/>
</dbReference>
<dbReference type="EMBL" id="PIUK01000067">
    <property type="protein sequence ID" value="MBY6276235.1"/>
    <property type="molecule type" value="Genomic_DNA"/>
</dbReference>
<evidence type="ECO:0008006" key="3">
    <source>
        <dbReference type="Google" id="ProtNLM"/>
    </source>
</evidence>
<proteinExistence type="predicted"/>
<protein>
    <recommendedName>
        <fullName evidence="3">HAD family phosphatase</fullName>
    </recommendedName>
</protein>
<dbReference type="RefSeq" id="WP_273379234.1">
    <property type="nucleotide sequence ID" value="NZ_PIUK01000067.1"/>
</dbReference>
<dbReference type="GO" id="GO:0000287">
    <property type="term" value="F:magnesium ion binding"/>
    <property type="evidence" value="ECO:0007669"/>
    <property type="project" value="TreeGrafter"/>
</dbReference>
<dbReference type="InterPro" id="IPR006379">
    <property type="entry name" value="HAD-SF_hydro_IIB"/>
</dbReference>
<gene>
    <name evidence="1" type="ORF">CWE10_08435</name>
</gene>
<evidence type="ECO:0000313" key="1">
    <source>
        <dbReference type="EMBL" id="MBY6276235.1"/>
    </source>
</evidence>
<organism evidence="1 2">
    <name type="scientific">Symbiobacterium thermophilum</name>
    <dbReference type="NCBI Taxonomy" id="2734"/>
    <lineage>
        <taxon>Bacteria</taxon>
        <taxon>Bacillati</taxon>
        <taxon>Bacillota</taxon>
        <taxon>Clostridia</taxon>
        <taxon>Eubacteriales</taxon>
        <taxon>Symbiobacteriaceae</taxon>
        <taxon>Symbiobacterium</taxon>
    </lineage>
</organism>
<evidence type="ECO:0000313" key="2">
    <source>
        <dbReference type="Proteomes" id="UP000732377"/>
    </source>
</evidence>
<comment type="caution">
    <text evidence="1">The sequence shown here is derived from an EMBL/GenBank/DDBJ whole genome shotgun (WGS) entry which is preliminary data.</text>
</comment>
<name>A0A953IDD8_SYMTR</name>
<dbReference type="PANTHER" id="PTHR10000:SF8">
    <property type="entry name" value="HAD SUPERFAMILY HYDROLASE-LIKE, TYPE 3"/>
    <property type="match status" value="1"/>
</dbReference>
<dbReference type="AlphaFoldDB" id="A0A953IDD8"/>
<dbReference type="PANTHER" id="PTHR10000">
    <property type="entry name" value="PHOSPHOSERINE PHOSPHATASE"/>
    <property type="match status" value="1"/>
</dbReference>
<dbReference type="InterPro" id="IPR023214">
    <property type="entry name" value="HAD_sf"/>
</dbReference>
<dbReference type="Proteomes" id="UP000732377">
    <property type="component" value="Unassembled WGS sequence"/>
</dbReference>
<dbReference type="Gene3D" id="3.40.50.1000">
    <property type="entry name" value="HAD superfamily/HAD-like"/>
    <property type="match status" value="1"/>
</dbReference>
<dbReference type="InterPro" id="IPR036412">
    <property type="entry name" value="HAD-like_sf"/>
</dbReference>
<dbReference type="Gene3D" id="3.30.1240.10">
    <property type="match status" value="1"/>
</dbReference>
<dbReference type="GO" id="GO:0016791">
    <property type="term" value="F:phosphatase activity"/>
    <property type="evidence" value="ECO:0007669"/>
    <property type="project" value="TreeGrafter"/>
</dbReference>
<dbReference type="Pfam" id="PF08282">
    <property type="entry name" value="Hydrolase_3"/>
    <property type="match status" value="2"/>
</dbReference>
<sequence>MKIRLFAFDLDGTLVDRAGRISAENRRAVAMARASGAEVILVTGRSWRTTLPYYRELGLTGPAICYLGALVVEDGSGWIGYHRPLAPEAWARLRRFALEEGLSITAVAAADRAVPGFQLPPKDLLVNDVAYSTGPPDDFACWREWNPYTEIDPGLERATAPPTMAAIYGDRAVARVTAAFPDGLPASQFDLSDRVPGETVLHVWHEEVDKGRALARYCRRRGIPASAVMALGDTTVDVPMLRFAGIGVAVPDGHPAALEAADWVATPAEAVARALGAGG</sequence>